<sequence>MRLWFSSSGEVPIYRQLVTQISLAILSGDLKPGDRLPSTRELARRFGIHPNTISAGYRELEREGFTETRHGSGVYVSPNADTPTTPEQILDQHIAAFFRAVRELNLSATMIRERVSRWIASPPPDHFLLIDPDADLREILLTEIRQLTQLPASGGTVEDCASPDVVERAIPLCRPSKTKLVRAALPMGTELVTLQIRSAHRWLDPWLPEIKGELMGVVSHWPEFLTIARTMLIAAGLSPESLIFRDPRRPRWSRGLDQTSAILCDAYTAATRALPKGPRIIIFPLLADSAREELARFSQPPVVP</sequence>
<dbReference type="SMART" id="SM00345">
    <property type="entry name" value="HTH_GNTR"/>
    <property type="match status" value="1"/>
</dbReference>
<dbReference type="InterPro" id="IPR036390">
    <property type="entry name" value="WH_DNA-bd_sf"/>
</dbReference>
<proteinExistence type="predicted"/>
<name>A0ABW1EGR2_9BACT</name>
<comment type="caution">
    <text evidence="5">The sequence shown here is derived from an EMBL/GenBank/DDBJ whole genome shotgun (WGS) entry which is preliminary data.</text>
</comment>
<gene>
    <name evidence="5" type="ORF">ACFPT7_14480</name>
</gene>
<keyword evidence="6" id="KW-1185">Reference proteome</keyword>
<evidence type="ECO:0000313" key="6">
    <source>
        <dbReference type="Proteomes" id="UP001596091"/>
    </source>
</evidence>
<dbReference type="InterPro" id="IPR000524">
    <property type="entry name" value="Tscrpt_reg_HTH_GntR"/>
</dbReference>
<dbReference type="PANTHER" id="PTHR38445">
    <property type="entry name" value="HTH-TYPE TRANSCRIPTIONAL REPRESSOR YTRA"/>
    <property type="match status" value="1"/>
</dbReference>
<evidence type="ECO:0000256" key="2">
    <source>
        <dbReference type="ARBA" id="ARBA00023125"/>
    </source>
</evidence>
<accession>A0ABW1EGR2</accession>
<evidence type="ECO:0000313" key="5">
    <source>
        <dbReference type="EMBL" id="MFC5863509.1"/>
    </source>
</evidence>
<dbReference type="RefSeq" id="WP_263340361.1">
    <property type="nucleotide sequence ID" value="NZ_JAGSYH010000005.1"/>
</dbReference>
<dbReference type="PROSITE" id="PS50949">
    <property type="entry name" value="HTH_GNTR"/>
    <property type="match status" value="1"/>
</dbReference>
<reference evidence="6" key="1">
    <citation type="journal article" date="2019" name="Int. J. Syst. Evol. Microbiol.">
        <title>The Global Catalogue of Microorganisms (GCM) 10K type strain sequencing project: providing services to taxonomists for standard genome sequencing and annotation.</title>
        <authorList>
            <consortium name="The Broad Institute Genomics Platform"/>
            <consortium name="The Broad Institute Genome Sequencing Center for Infectious Disease"/>
            <person name="Wu L."/>
            <person name="Ma J."/>
        </authorList>
    </citation>
    <scope>NUCLEOTIDE SEQUENCE [LARGE SCALE GENOMIC DNA]</scope>
    <source>
        <strain evidence="6">JCM 4087</strain>
    </source>
</reference>
<dbReference type="SUPFAM" id="SSF46785">
    <property type="entry name" value="Winged helix' DNA-binding domain"/>
    <property type="match status" value="1"/>
</dbReference>
<dbReference type="Proteomes" id="UP001596091">
    <property type="component" value="Unassembled WGS sequence"/>
</dbReference>
<keyword evidence="1" id="KW-0805">Transcription regulation</keyword>
<protein>
    <submittedName>
        <fullName evidence="5">GntR family transcriptional regulator</fullName>
    </submittedName>
</protein>
<dbReference type="EMBL" id="JBHSPH010000005">
    <property type="protein sequence ID" value="MFC5863509.1"/>
    <property type="molecule type" value="Genomic_DNA"/>
</dbReference>
<evidence type="ECO:0000256" key="1">
    <source>
        <dbReference type="ARBA" id="ARBA00023015"/>
    </source>
</evidence>
<feature type="domain" description="HTH gntR-type" evidence="4">
    <location>
        <begin position="11"/>
        <end position="79"/>
    </location>
</feature>
<dbReference type="CDD" id="cd07377">
    <property type="entry name" value="WHTH_GntR"/>
    <property type="match status" value="1"/>
</dbReference>
<keyword evidence="2" id="KW-0238">DNA-binding</keyword>
<dbReference type="Pfam" id="PF00392">
    <property type="entry name" value="GntR"/>
    <property type="match status" value="1"/>
</dbReference>
<organism evidence="5 6">
    <name type="scientific">Acidicapsa dinghuensis</name>
    <dbReference type="NCBI Taxonomy" id="2218256"/>
    <lineage>
        <taxon>Bacteria</taxon>
        <taxon>Pseudomonadati</taxon>
        <taxon>Acidobacteriota</taxon>
        <taxon>Terriglobia</taxon>
        <taxon>Terriglobales</taxon>
        <taxon>Acidobacteriaceae</taxon>
        <taxon>Acidicapsa</taxon>
    </lineage>
</organism>
<dbReference type="InterPro" id="IPR036388">
    <property type="entry name" value="WH-like_DNA-bd_sf"/>
</dbReference>
<keyword evidence="3" id="KW-0804">Transcription</keyword>
<dbReference type="PANTHER" id="PTHR38445:SF9">
    <property type="entry name" value="HTH-TYPE TRANSCRIPTIONAL REPRESSOR YTRA"/>
    <property type="match status" value="1"/>
</dbReference>
<evidence type="ECO:0000259" key="4">
    <source>
        <dbReference type="PROSITE" id="PS50949"/>
    </source>
</evidence>
<evidence type="ECO:0000256" key="3">
    <source>
        <dbReference type="ARBA" id="ARBA00023163"/>
    </source>
</evidence>
<dbReference type="Gene3D" id="1.10.10.10">
    <property type="entry name" value="Winged helix-like DNA-binding domain superfamily/Winged helix DNA-binding domain"/>
    <property type="match status" value="1"/>
</dbReference>